<protein>
    <submittedName>
        <fullName evidence="2">Uncharacterized protein</fullName>
    </submittedName>
</protein>
<keyword evidence="3" id="KW-1185">Reference proteome</keyword>
<sequence>QAGGDGARERLVAAVDEVEAELEAQEAPVVVPAVDQPGHDRRDRGGVAEELPAERQGASGAPPRRARRGVVPEDVVEARPDEAQGLGTGRPCWG</sequence>
<proteinExistence type="predicted"/>
<reference evidence="2 3" key="1">
    <citation type="journal article" date="2012" name="Genome Biol.">
        <title>Genome and low-iron response of an oceanic diatom adapted to chronic iron limitation.</title>
        <authorList>
            <person name="Lommer M."/>
            <person name="Specht M."/>
            <person name="Roy A.S."/>
            <person name="Kraemer L."/>
            <person name="Andreson R."/>
            <person name="Gutowska M.A."/>
            <person name="Wolf J."/>
            <person name="Bergner S.V."/>
            <person name="Schilhabel M.B."/>
            <person name="Klostermeier U.C."/>
            <person name="Beiko R.G."/>
            <person name="Rosenstiel P."/>
            <person name="Hippler M."/>
            <person name="Laroche J."/>
        </authorList>
    </citation>
    <scope>NUCLEOTIDE SEQUENCE [LARGE SCALE GENOMIC DNA]</scope>
    <source>
        <strain evidence="2 3">CCMP1005</strain>
    </source>
</reference>
<feature type="compositionally biased region" description="Basic and acidic residues" evidence="1">
    <location>
        <begin position="37"/>
        <end position="47"/>
    </location>
</feature>
<gene>
    <name evidence="2" type="ORF">THAOC_08917</name>
</gene>
<accession>K0STT9</accession>
<organism evidence="2 3">
    <name type="scientific">Thalassiosira oceanica</name>
    <name type="common">Marine diatom</name>
    <dbReference type="NCBI Taxonomy" id="159749"/>
    <lineage>
        <taxon>Eukaryota</taxon>
        <taxon>Sar</taxon>
        <taxon>Stramenopiles</taxon>
        <taxon>Ochrophyta</taxon>
        <taxon>Bacillariophyta</taxon>
        <taxon>Coscinodiscophyceae</taxon>
        <taxon>Thalassiosirophycidae</taxon>
        <taxon>Thalassiosirales</taxon>
        <taxon>Thalassiosiraceae</taxon>
        <taxon>Thalassiosira</taxon>
    </lineage>
</organism>
<evidence type="ECO:0000313" key="2">
    <source>
        <dbReference type="EMBL" id="EJK69788.1"/>
    </source>
</evidence>
<dbReference type="Proteomes" id="UP000266841">
    <property type="component" value="Unassembled WGS sequence"/>
</dbReference>
<evidence type="ECO:0000256" key="1">
    <source>
        <dbReference type="SAM" id="MobiDB-lite"/>
    </source>
</evidence>
<feature type="region of interest" description="Disordered" evidence="1">
    <location>
        <begin position="28"/>
        <end position="94"/>
    </location>
</feature>
<dbReference type="EMBL" id="AGNL01009551">
    <property type="protein sequence ID" value="EJK69788.1"/>
    <property type="molecule type" value="Genomic_DNA"/>
</dbReference>
<name>K0STT9_THAOC</name>
<dbReference type="AlphaFoldDB" id="K0STT9"/>
<feature type="non-terminal residue" evidence="2">
    <location>
        <position position="1"/>
    </location>
</feature>
<evidence type="ECO:0000313" key="3">
    <source>
        <dbReference type="Proteomes" id="UP000266841"/>
    </source>
</evidence>
<comment type="caution">
    <text evidence="2">The sequence shown here is derived from an EMBL/GenBank/DDBJ whole genome shotgun (WGS) entry which is preliminary data.</text>
</comment>